<name>A0AB34GCT3_ESCRO</name>
<evidence type="ECO:0000313" key="3">
    <source>
        <dbReference type="Proteomes" id="UP001159641"/>
    </source>
</evidence>
<reference evidence="2 3" key="1">
    <citation type="submission" date="2022-11" db="EMBL/GenBank/DDBJ databases">
        <title>Whole genome sequence of Eschrichtius robustus ER-17-0199.</title>
        <authorList>
            <person name="Bruniche-Olsen A."/>
            <person name="Black A.N."/>
            <person name="Fields C.J."/>
            <person name="Walden K."/>
            <person name="Dewoody J.A."/>
        </authorList>
    </citation>
    <scope>NUCLEOTIDE SEQUENCE [LARGE SCALE GENOMIC DNA]</scope>
    <source>
        <strain evidence="2">ER-17-0199</strain>
        <tissue evidence="2">Blubber</tissue>
    </source>
</reference>
<dbReference type="EMBL" id="JAIQCJ010002289">
    <property type="protein sequence ID" value="KAJ8777842.1"/>
    <property type="molecule type" value="Genomic_DNA"/>
</dbReference>
<evidence type="ECO:0000313" key="2">
    <source>
        <dbReference type="EMBL" id="KAJ8777842.1"/>
    </source>
</evidence>
<dbReference type="AlphaFoldDB" id="A0AB34GCT3"/>
<keyword evidence="3" id="KW-1185">Reference proteome</keyword>
<feature type="region of interest" description="Disordered" evidence="1">
    <location>
        <begin position="1"/>
        <end position="26"/>
    </location>
</feature>
<sequence length="283" mass="30688">MWGDSHLGRETPESDKVSHPRPPSPLKLHLGTAVWTLLRDQSSAPCWKPVAGEQRRRIPGCTWTLQVMPGFQSQQNSAIAGGVDLPCFREVNRASCAGSQCGGGDAGTRTAAPQEANSRKGKRSPPDLRTAFQAFADPSTGHSSHCRRSGSSGCHFAIRTCHLASAQWVCLVRRSPCSSGLLQWAVWAAQGPCTPQPGTVLYPSRRCLVARRLKERGGFPGAQGDCHEARGRIRPSHDEVGCYRPPAARPRLSASVCTFYIFPLISLVRFSLKCQCPASGFKI</sequence>
<organism evidence="2 3">
    <name type="scientific">Eschrichtius robustus</name>
    <name type="common">California gray whale</name>
    <name type="synonym">Eschrichtius gibbosus</name>
    <dbReference type="NCBI Taxonomy" id="9764"/>
    <lineage>
        <taxon>Eukaryota</taxon>
        <taxon>Metazoa</taxon>
        <taxon>Chordata</taxon>
        <taxon>Craniata</taxon>
        <taxon>Vertebrata</taxon>
        <taxon>Euteleostomi</taxon>
        <taxon>Mammalia</taxon>
        <taxon>Eutheria</taxon>
        <taxon>Laurasiatheria</taxon>
        <taxon>Artiodactyla</taxon>
        <taxon>Whippomorpha</taxon>
        <taxon>Cetacea</taxon>
        <taxon>Mysticeti</taxon>
        <taxon>Eschrichtiidae</taxon>
        <taxon>Eschrichtius</taxon>
    </lineage>
</organism>
<proteinExistence type="predicted"/>
<evidence type="ECO:0000256" key="1">
    <source>
        <dbReference type="SAM" id="MobiDB-lite"/>
    </source>
</evidence>
<feature type="region of interest" description="Disordered" evidence="1">
    <location>
        <begin position="97"/>
        <end position="127"/>
    </location>
</feature>
<accession>A0AB34GCT3</accession>
<comment type="caution">
    <text evidence="2">The sequence shown here is derived from an EMBL/GenBank/DDBJ whole genome shotgun (WGS) entry which is preliminary data.</text>
</comment>
<feature type="compositionally biased region" description="Basic and acidic residues" evidence="1">
    <location>
        <begin position="1"/>
        <end position="18"/>
    </location>
</feature>
<dbReference type="Proteomes" id="UP001159641">
    <property type="component" value="Unassembled WGS sequence"/>
</dbReference>
<protein>
    <submittedName>
        <fullName evidence="2">Uncharacterized protein</fullName>
    </submittedName>
</protein>
<gene>
    <name evidence="2" type="ORF">J1605_014195</name>
</gene>